<dbReference type="EMBL" id="CP014224">
    <property type="protein sequence ID" value="ANW96726.1"/>
    <property type="molecule type" value="Genomic_DNA"/>
</dbReference>
<protein>
    <submittedName>
        <fullName evidence="1">Uncharacterized protein</fullName>
    </submittedName>
</protein>
<dbReference type="OrthoDB" id="1463374at2"/>
<evidence type="ECO:0000313" key="1">
    <source>
        <dbReference type="EMBL" id="ANW96726.1"/>
    </source>
</evidence>
<dbReference type="RefSeq" id="WP_068827152.1">
    <property type="nucleotide sequence ID" value="NZ_CP014224.1"/>
</dbReference>
<name>A0A1B1Y7I7_9FLAO</name>
<dbReference type="Proteomes" id="UP000092967">
    <property type="component" value="Chromosome"/>
</dbReference>
<reference evidence="1 2" key="1">
    <citation type="submission" date="2016-02" db="EMBL/GenBank/DDBJ databases">
        <authorList>
            <person name="Wen L."/>
            <person name="He K."/>
            <person name="Yang H."/>
        </authorList>
    </citation>
    <scope>NUCLEOTIDE SEQUENCE [LARGE SCALE GENOMIC DNA]</scope>
    <source>
        <strain evidence="1 2">CZ1127</strain>
    </source>
</reference>
<evidence type="ECO:0000313" key="2">
    <source>
        <dbReference type="Proteomes" id="UP000092967"/>
    </source>
</evidence>
<dbReference type="AlphaFoldDB" id="A0A1B1Y7I7"/>
<sequence>MKTDLPQQYLDLIGTVQRFKGYLFSYKILKKNYEDYNVLDWRWGSAKVYDTKTNREKHPTVEFLLKNDSMKKSQWSKGFPVREIELKEECYKTGKDCEYNCIGLCKESV</sequence>
<keyword evidence="2" id="KW-1185">Reference proteome</keyword>
<dbReference type="KEGG" id="wfu:AXE80_10770"/>
<proteinExistence type="predicted"/>
<gene>
    <name evidence="1" type="ORF">AXE80_10770</name>
</gene>
<accession>A0A1B1Y7I7</accession>
<organism evidence="1 2">
    <name type="scientific">Wenyingzhuangia fucanilytica</name>
    <dbReference type="NCBI Taxonomy" id="1790137"/>
    <lineage>
        <taxon>Bacteria</taxon>
        <taxon>Pseudomonadati</taxon>
        <taxon>Bacteroidota</taxon>
        <taxon>Flavobacteriia</taxon>
        <taxon>Flavobacteriales</taxon>
        <taxon>Flavobacteriaceae</taxon>
        <taxon>Wenyingzhuangia</taxon>
    </lineage>
</organism>